<dbReference type="AlphaFoldDB" id="A0AA36NE00"/>
<dbReference type="EMBL" id="CAUJNA010003503">
    <property type="protein sequence ID" value="CAJ1403582.1"/>
    <property type="molecule type" value="Genomic_DNA"/>
</dbReference>
<reference evidence="2" key="1">
    <citation type="submission" date="2023-08" db="EMBL/GenBank/DDBJ databases">
        <authorList>
            <person name="Chen Y."/>
            <person name="Shah S."/>
            <person name="Dougan E. K."/>
            <person name="Thang M."/>
            <person name="Chan C."/>
        </authorList>
    </citation>
    <scope>NUCLEOTIDE SEQUENCE</scope>
</reference>
<gene>
    <name evidence="2" type="ORF">EVOR1521_LOCUS26231</name>
</gene>
<comment type="caution">
    <text evidence="2">The sequence shown here is derived from an EMBL/GenBank/DDBJ whole genome shotgun (WGS) entry which is preliminary data.</text>
</comment>
<keyword evidence="1" id="KW-0732">Signal</keyword>
<protein>
    <submittedName>
        <fullName evidence="2">Uncharacterized protein</fullName>
    </submittedName>
</protein>
<feature type="signal peptide" evidence="1">
    <location>
        <begin position="1"/>
        <end position="19"/>
    </location>
</feature>
<evidence type="ECO:0000313" key="3">
    <source>
        <dbReference type="Proteomes" id="UP001178507"/>
    </source>
</evidence>
<accession>A0AA36NE00</accession>
<proteinExistence type="predicted"/>
<keyword evidence="3" id="KW-1185">Reference proteome</keyword>
<name>A0AA36NE00_9DINO</name>
<organism evidence="2 3">
    <name type="scientific">Effrenium voratum</name>
    <dbReference type="NCBI Taxonomy" id="2562239"/>
    <lineage>
        <taxon>Eukaryota</taxon>
        <taxon>Sar</taxon>
        <taxon>Alveolata</taxon>
        <taxon>Dinophyceae</taxon>
        <taxon>Suessiales</taxon>
        <taxon>Symbiodiniaceae</taxon>
        <taxon>Effrenium</taxon>
    </lineage>
</organism>
<dbReference type="Proteomes" id="UP001178507">
    <property type="component" value="Unassembled WGS sequence"/>
</dbReference>
<evidence type="ECO:0000313" key="2">
    <source>
        <dbReference type="EMBL" id="CAJ1403582.1"/>
    </source>
</evidence>
<evidence type="ECO:0000256" key="1">
    <source>
        <dbReference type="SAM" id="SignalP"/>
    </source>
</evidence>
<sequence>MALASAVWVFTSWAWLVQGVDLEESVVPPDDCQESSLKLLQMKASKEGKNQWQDGHCVGPHGDHWCYTYSEHVCHDRRDKGCEWRREERPEPPSNTGSINAGSCFTMVVPPAQACSGDQGSCESVPGCSWISTGGGGGIGGDDIGGINTGIGGMSGLCTGMPDFAMQRSCFGLPEGACRSRMDCMWGG</sequence>
<feature type="chain" id="PRO_5041245739" evidence="1">
    <location>
        <begin position="20"/>
        <end position="188"/>
    </location>
</feature>